<keyword evidence="6" id="KW-0010">Activator</keyword>
<dbReference type="SUPFAM" id="SSF46689">
    <property type="entry name" value="Homeodomain-like"/>
    <property type="match status" value="1"/>
</dbReference>
<comment type="caution">
    <text evidence="9">The sequence shown here is derived from an EMBL/GenBank/DDBJ whole genome shotgun (WGS) entry which is preliminary data.</text>
</comment>
<evidence type="ECO:0000256" key="7">
    <source>
        <dbReference type="ARBA" id="ARBA00023163"/>
    </source>
</evidence>
<dbReference type="GO" id="GO:0000160">
    <property type="term" value="P:phosphorelay signal transduction system"/>
    <property type="evidence" value="ECO:0007669"/>
    <property type="project" value="UniProtKB-KW"/>
</dbReference>
<dbReference type="PANTHER" id="PTHR32071:SF77">
    <property type="entry name" value="TRANSCRIPTIONAL REGULATORY PROTEIN"/>
    <property type="match status" value="1"/>
</dbReference>
<dbReference type="Pfam" id="PF00158">
    <property type="entry name" value="Sigma54_activat"/>
    <property type="match status" value="1"/>
</dbReference>
<evidence type="ECO:0000259" key="8">
    <source>
        <dbReference type="PROSITE" id="PS50045"/>
    </source>
</evidence>
<evidence type="ECO:0000313" key="9">
    <source>
        <dbReference type="EMBL" id="KKB08682.1"/>
    </source>
</evidence>
<dbReference type="PROSITE" id="PS50045">
    <property type="entry name" value="SIGMA54_INTERACT_4"/>
    <property type="match status" value="1"/>
</dbReference>
<dbReference type="Proteomes" id="UP000033649">
    <property type="component" value="Unassembled WGS sequence"/>
</dbReference>
<dbReference type="InterPro" id="IPR025662">
    <property type="entry name" value="Sigma_54_int_dom_ATP-bd_1"/>
</dbReference>
<keyword evidence="10" id="KW-1185">Reference proteome</keyword>
<dbReference type="AlphaFoldDB" id="A0A0F5FKE7"/>
<organism evidence="9 10">
    <name type="scientific">Devosia chinhatensis</name>
    <dbReference type="NCBI Taxonomy" id="429727"/>
    <lineage>
        <taxon>Bacteria</taxon>
        <taxon>Pseudomonadati</taxon>
        <taxon>Pseudomonadota</taxon>
        <taxon>Alphaproteobacteria</taxon>
        <taxon>Hyphomicrobiales</taxon>
        <taxon>Devosiaceae</taxon>
        <taxon>Devosia</taxon>
    </lineage>
</organism>
<dbReference type="EMBL" id="JZEY01000054">
    <property type="protein sequence ID" value="KKB08682.1"/>
    <property type="molecule type" value="Genomic_DNA"/>
</dbReference>
<gene>
    <name evidence="9" type="ORF">VE26_00910</name>
</gene>
<evidence type="ECO:0000256" key="4">
    <source>
        <dbReference type="ARBA" id="ARBA00023015"/>
    </source>
</evidence>
<dbReference type="InterPro" id="IPR002078">
    <property type="entry name" value="Sigma_54_int"/>
</dbReference>
<dbReference type="GO" id="GO:0043565">
    <property type="term" value="F:sequence-specific DNA binding"/>
    <property type="evidence" value="ECO:0007669"/>
    <property type="project" value="InterPro"/>
</dbReference>
<protein>
    <recommendedName>
        <fullName evidence="8">Sigma-54 factor interaction domain-containing protein</fullName>
    </recommendedName>
</protein>
<dbReference type="Gene3D" id="1.10.10.60">
    <property type="entry name" value="Homeodomain-like"/>
    <property type="match status" value="1"/>
</dbReference>
<evidence type="ECO:0000256" key="1">
    <source>
        <dbReference type="ARBA" id="ARBA00022741"/>
    </source>
</evidence>
<dbReference type="InterPro" id="IPR029016">
    <property type="entry name" value="GAF-like_dom_sf"/>
</dbReference>
<dbReference type="GO" id="GO:0005524">
    <property type="term" value="F:ATP binding"/>
    <property type="evidence" value="ECO:0007669"/>
    <property type="project" value="UniProtKB-KW"/>
</dbReference>
<keyword evidence="2" id="KW-0067">ATP-binding</keyword>
<evidence type="ECO:0000313" key="10">
    <source>
        <dbReference type="Proteomes" id="UP000033649"/>
    </source>
</evidence>
<dbReference type="Pfam" id="PF01590">
    <property type="entry name" value="GAF"/>
    <property type="match status" value="1"/>
</dbReference>
<evidence type="ECO:0000256" key="6">
    <source>
        <dbReference type="ARBA" id="ARBA00023159"/>
    </source>
</evidence>
<name>A0A0F5FKE7_9HYPH</name>
<keyword evidence="3" id="KW-0902">Two-component regulatory system</keyword>
<keyword evidence="7" id="KW-0804">Transcription</keyword>
<dbReference type="Pfam" id="PF02954">
    <property type="entry name" value="HTH_8"/>
    <property type="match status" value="1"/>
</dbReference>
<evidence type="ECO:0000256" key="2">
    <source>
        <dbReference type="ARBA" id="ARBA00022840"/>
    </source>
</evidence>
<keyword evidence="1" id="KW-0547">Nucleotide-binding</keyword>
<dbReference type="FunFam" id="3.40.50.300:FF:000006">
    <property type="entry name" value="DNA-binding transcriptional regulator NtrC"/>
    <property type="match status" value="1"/>
</dbReference>
<reference evidence="9 10" key="1">
    <citation type="submission" date="2015-03" db="EMBL/GenBank/DDBJ databases">
        <authorList>
            <person name="Hassan Y."/>
            <person name="Lepp D."/>
            <person name="Li X.-Z."/>
            <person name="Zhou T."/>
        </authorList>
    </citation>
    <scope>NUCLEOTIDE SEQUENCE [LARGE SCALE GENOMIC DNA]</scope>
    <source>
        <strain evidence="9 10">IPL18</strain>
    </source>
</reference>
<keyword evidence="4" id="KW-0805">Transcription regulation</keyword>
<dbReference type="InterPro" id="IPR002197">
    <property type="entry name" value="HTH_Fis"/>
</dbReference>
<dbReference type="InterPro" id="IPR003018">
    <property type="entry name" value="GAF"/>
</dbReference>
<dbReference type="GO" id="GO:0006355">
    <property type="term" value="P:regulation of DNA-templated transcription"/>
    <property type="evidence" value="ECO:0007669"/>
    <property type="project" value="InterPro"/>
</dbReference>
<dbReference type="InterPro" id="IPR009057">
    <property type="entry name" value="Homeodomain-like_sf"/>
</dbReference>
<sequence length="612" mass="66160">MRMNLSSDLALAKARAKFFSGHSLPDGLVPAPILRSWQRCAEQGLDAGDSVTAEPMTAGELRQIQQQNEALRLISRPELVTLRAEAKNTDSVVILTDAQGIVLDVVGSAEFAGEAARVALQPGVVWAEKSTGTNAIGTAMAERRAIAVHGGEHFFEPHGILHCAASPIFDPFGKLAGVLDMSGHANAEHTHALGLVRLAVEQIEHRFFARGFEDRTVVRFHRHAELLGTSREGVLVFDGDNLVAGNRRALSLLGMDRIAFRKTRRQDLFERLDPVLRGRGGDVFTAAISRPEERAEGRLHSVRLVGEDQSLFLTDDVRTQCDKAVRLINAEIPVLVTGQTGSGKEVFARHLAGLSQRQGKPFVAVNCAALPESLIEAELFGYEPGAFTGARKGGAKGLVQQAEGGILFLDEIGDMPLLLQSRLLRVLQDKQVSPLGGGAARRADFVAICATNRDLKAMVEAGTFRADLYFRIAPFTIGLPSVADLPDKRAVLETLWQPFSTAHGPLGEAVMERLAAYDWPGNLREMANALAAMAALAGPGQKVSLADLPSHIQPVRFPPPRPMADGALGTITEEAMRQAVERNRGNLSAAARELCVDRSTLYRRLVWAGKAH</sequence>
<dbReference type="InterPro" id="IPR003593">
    <property type="entry name" value="AAA+_ATPase"/>
</dbReference>
<dbReference type="STRING" id="429727.VE26_00910"/>
<dbReference type="PATRIC" id="fig|429727.3.peg.201"/>
<dbReference type="PROSITE" id="PS00675">
    <property type="entry name" value="SIGMA54_INTERACT_1"/>
    <property type="match status" value="1"/>
</dbReference>
<accession>A0A0F5FKE7</accession>
<dbReference type="Gene3D" id="3.30.450.40">
    <property type="match status" value="1"/>
</dbReference>
<dbReference type="InterPro" id="IPR025943">
    <property type="entry name" value="Sigma_54_int_dom_ATP-bd_2"/>
</dbReference>
<dbReference type="InterPro" id="IPR058031">
    <property type="entry name" value="AAA_lid_NorR"/>
</dbReference>
<evidence type="ECO:0000256" key="5">
    <source>
        <dbReference type="ARBA" id="ARBA00023125"/>
    </source>
</evidence>
<dbReference type="PROSITE" id="PS00676">
    <property type="entry name" value="SIGMA54_INTERACT_2"/>
    <property type="match status" value="1"/>
</dbReference>
<dbReference type="InterPro" id="IPR027417">
    <property type="entry name" value="P-loop_NTPase"/>
</dbReference>
<evidence type="ECO:0000256" key="3">
    <source>
        <dbReference type="ARBA" id="ARBA00023012"/>
    </source>
</evidence>
<feature type="domain" description="Sigma-54 factor interaction" evidence="8">
    <location>
        <begin position="326"/>
        <end position="535"/>
    </location>
</feature>
<dbReference type="PANTHER" id="PTHR32071">
    <property type="entry name" value="TRANSCRIPTIONAL REGULATORY PROTEIN"/>
    <property type="match status" value="1"/>
</dbReference>
<dbReference type="CDD" id="cd00009">
    <property type="entry name" value="AAA"/>
    <property type="match status" value="1"/>
</dbReference>
<dbReference type="Gene3D" id="1.10.8.60">
    <property type="match status" value="1"/>
</dbReference>
<dbReference type="Gene3D" id="3.40.50.300">
    <property type="entry name" value="P-loop containing nucleotide triphosphate hydrolases"/>
    <property type="match status" value="1"/>
</dbReference>
<proteinExistence type="predicted"/>
<dbReference type="SUPFAM" id="SSF52540">
    <property type="entry name" value="P-loop containing nucleoside triphosphate hydrolases"/>
    <property type="match status" value="1"/>
</dbReference>
<keyword evidence="5" id="KW-0238">DNA-binding</keyword>
<dbReference type="Pfam" id="PF25601">
    <property type="entry name" value="AAA_lid_14"/>
    <property type="match status" value="1"/>
</dbReference>
<dbReference type="SMART" id="SM00382">
    <property type="entry name" value="AAA"/>
    <property type="match status" value="1"/>
</dbReference>